<dbReference type="InterPro" id="IPR027417">
    <property type="entry name" value="P-loop_NTPase"/>
</dbReference>
<dbReference type="Proteomes" id="UP000478483">
    <property type="component" value="Unassembled WGS sequence"/>
</dbReference>
<name>A0A173UJR6_9FIRM</name>
<evidence type="ECO:0000313" key="11">
    <source>
        <dbReference type="EMBL" id="RHC18440.1"/>
    </source>
</evidence>
<dbReference type="RefSeq" id="WP_022111867.1">
    <property type="nucleotide sequence ID" value="NZ_CABIYH010000015.1"/>
</dbReference>
<dbReference type="EMBL" id="QRQN01000015">
    <property type="protein sequence ID" value="RHN06647.1"/>
    <property type="molecule type" value="Genomic_DNA"/>
</dbReference>
<comment type="function">
    <text evidence="1">Essential for recycling GMP and indirectly, cGMP.</text>
</comment>
<dbReference type="EMBL" id="CYXZ01000015">
    <property type="protein sequence ID" value="CUN15129.1"/>
    <property type="molecule type" value="Genomic_DNA"/>
</dbReference>
<reference evidence="8 19" key="3">
    <citation type="journal article" date="2019" name="Nat. Med.">
        <title>A library of human gut bacterial isolates paired with longitudinal multiomics data enables mechanistic microbiome research.</title>
        <authorList>
            <person name="Poyet M."/>
            <person name="Groussin M."/>
            <person name="Gibbons S.M."/>
            <person name="Avila-Pacheco J."/>
            <person name="Jiang X."/>
            <person name="Kearney S.M."/>
            <person name="Perrotta A.R."/>
            <person name="Berdy B."/>
            <person name="Zhao S."/>
            <person name="Lieberman T.D."/>
            <person name="Swanson P.K."/>
            <person name="Smith M."/>
            <person name="Roesemann S."/>
            <person name="Alexander J.E."/>
            <person name="Rich S.A."/>
            <person name="Livny J."/>
            <person name="Vlamakis H."/>
            <person name="Clish C."/>
            <person name="Bullock K."/>
            <person name="Deik A."/>
            <person name="Scott J."/>
            <person name="Pierce K.A."/>
            <person name="Xavier R.J."/>
            <person name="Alm E.J."/>
        </authorList>
    </citation>
    <scope>NUCLEOTIDE SEQUENCE [LARGE SCALE GENOMIC DNA]</scope>
    <source>
        <strain evidence="8 19">BIOML-A1</strain>
    </source>
</reference>
<sequence length="195" mass="22947">MGKIYYMMGKSSSGKDTLYGMLMKDEKLRLKTVVPYTTRPMRAGEENGVSYYFCDEDTVEKLEAEGKIIELRAYHTIHGIWKYFTVADHQVDLDHQSYLLIGTLESYLKIREYFGTESVVPIYIEVEDGMRLQRALERERRQENPKYEELCRRFLADEKDFSEEKLKEAGITKRFCNESLEETENAIAAYIEEQE</sequence>
<dbReference type="Proteomes" id="UP000479531">
    <property type="component" value="Unassembled WGS sequence"/>
</dbReference>
<dbReference type="OrthoDB" id="1033810at2"/>
<evidence type="ECO:0000313" key="15">
    <source>
        <dbReference type="Proteomes" id="UP000283513"/>
    </source>
</evidence>
<feature type="domain" description="Guanylate kinase-like" evidence="6">
    <location>
        <begin position="2"/>
        <end position="192"/>
    </location>
</feature>
<dbReference type="Pfam" id="PF00625">
    <property type="entry name" value="Guanylate_kin"/>
    <property type="match status" value="1"/>
</dbReference>
<proteinExistence type="inferred from homology"/>
<dbReference type="Proteomes" id="UP000095350">
    <property type="component" value="Unassembled WGS sequence"/>
</dbReference>
<gene>
    <name evidence="7" type="primary">gmk_2</name>
    <name evidence="12" type="ORF">DW264_12495</name>
    <name evidence="11" type="ORF">DW856_05695</name>
    <name evidence="10" type="ORF">DW927_08810</name>
    <name evidence="13" type="ORF">DWZ31_12610</name>
    <name evidence="7" type="ORF">ERS852572_02152</name>
    <name evidence="9" type="ORF">GCK47_11200</name>
    <name evidence="8" type="ORF">GMD50_10900</name>
</gene>
<evidence type="ECO:0000313" key="9">
    <source>
        <dbReference type="EMBL" id="MVQ46252.1"/>
    </source>
</evidence>
<evidence type="ECO:0000259" key="6">
    <source>
        <dbReference type="PROSITE" id="PS50052"/>
    </source>
</evidence>
<evidence type="ECO:0000313" key="12">
    <source>
        <dbReference type="EMBL" id="RHG27244.1"/>
    </source>
</evidence>
<dbReference type="InterPro" id="IPR008144">
    <property type="entry name" value="Guanylate_kin-like_dom"/>
</dbReference>
<reference evidence="7 14" key="1">
    <citation type="submission" date="2015-09" db="EMBL/GenBank/DDBJ databases">
        <authorList>
            <consortium name="Pathogen Informatics"/>
        </authorList>
    </citation>
    <scope>NUCLEOTIDE SEQUENCE [LARGE SCALE GENOMIC DNA]</scope>
    <source>
        <strain evidence="7 14">2789STDY5834960</strain>
    </source>
</reference>
<evidence type="ECO:0000256" key="4">
    <source>
        <dbReference type="ARBA" id="ARBA00022777"/>
    </source>
</evidence>
<dbReference type="SMART" id="SM00072">
    <property type="entry name" value="GuKc"/>
    <property type="match status" value="1"/>
</dbReference>
<evidence type="ECO:0000313" key="17">
    <source>
        <dbReference type="Proteomes" id="UP000284051"/>
    </source>
</evidence>
<reference evidence="15 16" key="2">
    <citation type="submission" date="2018-08" db="EMBL/GenBank/DDBJ databases">
        <title>A genome reference for cultivated species of the human gut microbiota.</title>
        <authorList>
            <person name="Zou Y."/>
            <person name="Xue W."/>
            <person name="Luo G."/>
        </authorList>
    </citation>
    <scope>NUCLEOTIDE SEQUENCE [LARGE SCALE GENOMIC DNA]</scope>
    <source>
        <strain evidence="13 16">AF31-21AC</strain>
        <strain evidence="12 17">AM22-21LB</strain>
        <strain evidence="11 15">AM37-1AC</strain>
        <strain evidence="10 18">AM43-11</strain>
    </source>
</reference>
<dbReference type="PANTHER" id="PTHR23117:SF13">
    <property type="entry name" value="GUANYLATE KINASE"/>
    <property type="match status" value="1"/>
</dbReference>
<evidence type="ECO:0000313" key="14">
    <source>
        <dbReference type="Proteomes" id="UP000095350"/>
    </source>
</evidence>
<dbReference type="EMBL" id="QRID01000012">
    <property type="protein sequence ID" value="RHG27244.1"/>
    <property type="molecule type" value="Genomic_DNA"/>
</dbReference>
<dbReference type="Proteomes" id="UP000284051">
    <property type="component" value="Unassembled WGS sequence"/>
</dbReference>
<evidence type="ECO:0000313" key="20">
    <source>
        <dbReference type="Proteomes" id="UP000479531"/>
    </source>
</evidence>
<dbReference type="PROSITE" id="PS50052">
    <property type="entry name" value="GUANYLATE_KINASE_2"/>
    <property type="match status" value="1"/>
</dbReference>
<dbReference type="Proteomes" id="UP000283513">
    <property type="component" value="Unassembled WGS sequence"/>
</dbReference>
<evidence type="ECO:0000313" key="18">
    <source>
        <dbReference type="Proteomes" id="UP000284465"/>
    </source>
</evidence>
<organism evidence="7 14">
    <name type="scientific">Roseburia intestinalis</name>
    <dbReference type="NCBI Taxonomy" id="166486"/>
    <lineage>
        <taxon>Bacteria</taxon>
        <taxon>Bacillati</taxon>
        <taxon>Bacillota</taxon>
        <taxon>Clostridia</taxon>
        <taxon>Lachnospirales</taxon>
        <taxon>Lachnospiraceae</taxon>
        <taxon>Roseburia</taxon>
    </lineage>
</organism>
<dbReference type="InterPro" id="IPR008145">
    <property type="entry name" value="GK/Ca_channel_bsu"/>
</dbReference>
<keyword evidence="3 7" id="KW-0808">Transferase</keyword>
<dbReference type="PaxDb" id="166486-ERS852572_02152"/>
<dbReference type="PANTHER" id="PTHR23117">
    <property type="entry name" value="GUANYLATE KINASE-RELATED"/>
    <property type="match status" value="1"/>
</dbReference>
<dbReference type="EMBL" id="QSFP01000008">
    <property type="protein sequence ID" value="RHA67419.1"/>
    <property type="molecule type" value="Genomic_DNA"/>
</dbReference>
<dbReference type="AlphaFoldDB" id="A0A173UJR6"/>
<evidence type="ECO:0000313" key="8">
    <source>
        <dbReference type="EMBL" id="MTR85558.1"/>
    </source>
</evidence>
<dbReference type="EMBL" id="WGGT01000013">
    <property type="protein sequence ID" value="MVQ46252.1"/>
    <property type="molecule type" value="Genomic_DNA"/>
</dbReference>
<evidence type="ECO:0000256" key="2">
    <source>
        <dbReference type="ARBA" id="ARBA00005790"/>
    </source>
</evidence>
<evidence type="ECO:0000313" key="7">
    <source>
        <dbReference type="EMBL" id="CUN15129.1"/>
    </source>
</evidence>
<dbReference type="Gene3D" id="3.40.50.300">
    <property type="entry name" value="P-loop containing nucleotide triphosphate hydrolases"/>
    <property type="match status" value="1"/>
</dbReference>
<protein>
    <submittedName>
        <fullName evidence="7">Guanylate kinase</fullName>
        <ecNumber evidence="7">2.7.4.8</ecNumber>
    </submittedName>
</protein>
<dbReference type="Proteomes" id="UP000283586">
    <property type="component" value="Unassembled WGS sequence"/>
</dbReference>
<accession>A0A173UJR6</accession>
<reference evidence="9 20" key="4">
    <citation type="submission" date="2019-10" db="EMBL/GenBank/DDBJ databases">
        <title>Roseburia spp. ameliorate alcoholic fatty liver via restoration of gut barrier function.</title>
        <authorList>
            <person name="Seo B."/>
            <person name="Ko G."/>
        </authorList>
    </citation>
    <scope>NUCLEOTIDE SEQUENCE [LARGE SCALE GENOMIC DNA]</scope>
    <source>
        <strain evidence="9 20">SNUG30017</strain>
    </source>
</reference>
<dbReference type="GO" id="GO:0004385">
    <property type="term" value="F:GMP kinase activity"/>
    <property type="evidence" value="ECO:0007669"/>
    <property type="project" value="UniProtKB-EC"/>
</dbReference>
<evidence type="ECO:0000256" key="3">
    <source>
        <dbReference type="ARBA" id="ARBA00022679"/>
    </source>
</evidence>
<dbReference type="STRING" id="166486.ERS852572_02152"/>
<evidence type="ECO:0000313" key="13">
    <source>
        <dbReference type="EMBL" id="RHN06647.1"/>
    </source>
</evidence>
<dbReference type="EMBL" id="WNAJ01000012">
    <property type="protein sequence ID" value="MTR85558.1"/>
    <property type="molecule type" value="Genomic_DNA"/>
</dbReference>
<evidence type="ECO:0000313" key="16">
    <source>
        <dbReference type="Proteomes" id="UP000283586"/>
    </source>
</evidence>
<evidence type="ECO:0000256" key="5">
    <source>
        <dbReference type="ARBA" id="ARBA00048594"/>
    </source>
</evidence>
<keyword evidence="4 7" id="KW-0418">Kinase</keyword>
<dbReference type="EC" id="2.7.4.8" evidence="7"/>
<dbReference type="SUPFAM" id="SSF52540">
    <property type="entry name" value="P-loop containing nucleoside triphosphate hydrolases"/>
    <property type="match status" value="1"/>
</dbReference>
<evidence type="ECO:0000313" key="10">
    <source>
        <dbReference type="EMBL" id="RHA67419.1"/>
    </source>
</evidence>
<evidence type="ECO:0000256" key="1">
    <source>
        <dbReference type="ARBA" id="ARBA00003531"/>
    </source>
</evidence>
<dbReference type="Proteomes" id="UP000284465">
    <property type="component" value="Unassembled WGS sequence"/>
</dbReference>
<dbReference type="EMBL" id="QSHO01000004">
    <property type="protein sequence ID" value="RHC18440.1"/>
    <property type="molecule type" value="Genomic_DNA"/>
</dbReference>
<evidence type="ECO:0000313" key="19">
    <source>
        <dbReference type="Proteomes" id="UP000478483"/>
    </source>
</evidence>
<comment type="catalytic activity">
    <reaction evidence="5">
        <text>GMP + ATP = GDP + ADP</text>
        <dbReference type="Rhea" id="RHEA:20780"/>
        <dbReference type="ChEBI" id="CHEBI:30616"/>
        <dbReference type="ChEBI" id="CHEBI:58115"/>
        <dbReference type="ChEBI" id="CHEBI:58189"/>
        <dbReference type="ChEBI" id="CHEBI:456216"/>
        <dbReference type="EC" id="2.7.4.8"/>
    </reaction>
</comment>
<dbReference type="GO" id="GO:0005829">
    <property type="term" value="C:cytosol"/>
    <property type="evidence" value="ECO:0007669"/>
    <property type="project" value="TreeGrafter"/>
</dbReference>
<comment type="similarity">
    <text evidence="2">Belongs to the guanylate kinase family.</text>
</comment>